<dbReference type="EMBL" id="MDCE01000015">
    <property type="protein sequence ID" value="PPV06440.1"/>
    <property type="molecule type" value="Genomic_DNA"/>
</dbReference>
<gene>
    <name evidence="1" type="ORF">XbrCFBP1976_11665</name>
</gene>
<protein>
    <submittedName>
        <fullName evidence="1">Uncharacterized protein</fullName>
    </submittedName>
</protein>
<sequence>MRQDVPDGKVVEALARLAWTWQAADGDGTDGPVETAGIVPERVIEPRCARAAAASGDGQAGAHGAEQRGAVPARTAIRWPARQRWAREGPGCQRSAGWHIALSMAHIICAQANGASLNACTAGCDRMPARLRQRVGPLAGLAKPDAADQLLDRQHTLQFAPAQIGLASRVPVTRCA</sequence>
<name>A0ABX5BS80_9XANT</name>
<evidence type="ECO:0000313" key="1">
    <source>
        <dbReference type="EMBL" id="PPV06440.1"/>
    </source>
</evidence>
<evidence type="ECO:0000313" key="2">
    <source>
        <dbReference type="Proteomes" id="UP000239710"/>
    </source>
</evidence>
<proteinExistence type="predicted"/>
<dbReference type="Proteomes" id="UP000239710">
    <property type="component" value="Unassembled WGS sequence"/>
</dbReference>
<reference evidence="1 2" key="1">
    <citation type="submission" date="2016-08" db="EMBL/GenBank/DDBJ databases">
        <title>Evolution of the type three secretion system and type three effector repertoires in Xanthomonas.</title>
        <authorList>
            <person name="Merda D."/>
            <person name="Briand M."/>
            <person name="Bosis E."/>
            <person name="Rousseau C."/>
            <person name="Portier P."/>
            <person name="Jacques M.-A."/>
            <person name="Fischer-Le Saux M."/>
        </authorList>
    </citation>
    <scope>NUCLEOTIDE SEQUENCE [LARGE SCALE GENOMIC DNA]</scope>
    <source>
        <strain evidence="1 2">CFBP1976</strain>
    </source>
</reference>
<organism evidence="1 2">
    <name type="scientific">Xanthomonas bromi</name>
    <dbReference type="NCBI Taxonomy" id="56449"/>
    <lineage>
        <taxon>Bacteria</taxon>
        <taxon>Pseudomonadati</taxon>
        <taxon>Pseudomonadota</taxon>
        <taxon>Gammaproteobacteria</taxon>
        <taxon>Lysobacterales</taxon>
        <taxon>Lysobacteraceae</taxon>
        <taxon>Xanthomonas</taxon>
    </lineage>
</organism>
<keyword evidence="2" id="KW-1185">Reference proteome</keyword>
<comment type="caution">
    <text evidence="1">The sequence shown here is derived from an EMBL/GenBank/DDBJ whole genome shotgun (WGS) entry which is preliminary data.</text>
</comment>
<accession>A0ABX5BS80</accession>